<evidence type="ECO:0000256" key="1">
    <source>
        <dbReference type="SAM" id="SignalP"/>
    </source>
</evidence>
<dbReference type="InterPro" id="IPR032676">
    <property type="entry name" value="YkuD_2"/>
</dbReference>
<dbReference type="RefSeq" id="WP_320312995.1">
    <property type="nucleotide sequence ID" value="NZ_JAVIKH010000003.1"/>
</dbReference>
<dbReference type="Proteomes" id="UP001279681">
    <property type="component" value="Unassembled WGS sequence"/>
</dbReference>
<dbReference type="EMBL" id="JAVIKH010000003">
    <property type="protein sequence ID" value="MDX8335587.1"/>
    <property type="molecule type" value="Genomic_DNA"/>
</dbReference>
<evidence type="ECO:0000313" key="2">
    <source>
        <dbReference type="EMBL" id="MDX8335587.1"/>
    </source>
</evidence>
<dbReference type="PANTHER" id="PTHR38477">
    <property type="entry name" value="HYPOTHETICAL EXPORTED PROTEIN"/>
    <property type="match status" value="1"/>
</dbReference>
<protein>
    <submittedName>
        <fullName evidence="2">Murein L,D-transpeptidase catalytic domain family protein</fullName>
    </submittedName>
</protein>
<evidence type="ECO:0000313" key="3">
    <source>
        <dbReference type="Proteomes" id="UP001279681"/>
    </source>
</evidence>
<name>A0ABU4W953_9FUSO</name>
<feature type="chain" id="PRO_5045921604" evidence="1">
    <location>
        <begin position="19"/>
        <end position="247"/>
    </location>
</feature>
<dbReference type="PANTHER" id="PTHR38477:SF1">
    <property type="entry name" value="MUREIN L,D-TRANSPEPTIDASE CATALYTIC DOMAIN FAMILY PROTEIN"/>
    <property type="match status" value="1"/>
</dbReference>
<feature type="signal peptide" evidence="1">
    <location>
        <begin position="1"/>
        <end position="18"/>
    </location>
</feature>
<accession>A0ABU4W953</accession>
<organism evidence="2 3">
    <name type="scientific">Candidatus Cetobacterium colombiensis</name>
    <dbReference type="NCBI Taxonomy" id="3073100"/>
    <lineage>
        <taxon>Bacteria</taxon>
        <taxon>Fusobacteriati</taxon>
        <taxon>Fusobacteriota</taxon>
        <taxon>Fusobacteriia</taxon>
        <taxon>Fusobacteriales</taxon>
        <taxon>Fusobacteriaceae</taxon>
        <taxon>Cetobacterium</taxon>
    </lineage>
</organism>
<keyword evidence="3" id="KW-1185">Reference proteome</keyword>
<gene>
    <name evidence="2" type="ORF">RFV38_03575</name>
</gene>
<proteinExistence type="predicted"/>
<keyword evidence="1" id="KW-0732">Signal</keyword>
<comment type="caution">
    <text evidence="2">The sequence shown here is derived from an EMBL/GenBank/DDBJ whole genome shotgun (WGS) entry which is preliminary data.</text>
</comment>
<dbReference type="Pfam" id="PF13645">
    <property type="entry name" value="YkuD_2"/>
    <property type="match status" value="1"/>
</dbReference>
<sequence length="247" mass="27982">MVKKILIFSLVLASSAMASIEDYSINKKLNLNPSVFIENSKIDEFKKFTYSPQISNSKDSVYKLYEELNLKNRLDFKAFSNAISGMKKLKDVKEDIITIIDFTKSSIKERFFVIDLKNKKTLFSTYVMHGKNSGGAIPREFSNAVNSYKSSPGFYKTENTYSGEFGYSLRIDGLEKGINDNAKERAIVVHGSDYAKPKPGAQKLDRSLGCPAIPKEISDKVINRIKDGRLLYIYTDEKSYRQKSSIV</sequence>
<reference evidence="3" key="1">
    <citation type="submission" date="2023-07" db="EMBL/GenBank/DDBJ databases">
        <authorList>
            <person name="Colorado M.A."/>
            <person name="Villamil L.M."/>
            <person name="Melo J.F."/>
            <person name="Rodriguez J.A."/>
            <person name="Ruiz R.Y."/>
        </authorList>
    </citation>
    <scope>NUCLEOTIDE SEQUENCE [LARGE SCALE GENOMIC DNA]</scope>
    <source>
        <strain evidence="3">C33</strain>
    </source>
</reference>